<evidence type="ECO:0000313" key="3">
    <source>
        <dbReference type="EMBL" id="RPE96034.1"/>
    </source>
</evidence>
<dbReference type="KEGG" id="fcl:A4G17_08720"/>
<reference evidence="2 5" key="1">
    <citation type="submission" date="2016-03" db="EMBL/GenBank/DDBJ databases">
        <authorList>
            <person name="Hansen M.J."/>
            <person name="Bojesen A.M."/>
            <person name="Planet P."/>
        </authorList>
    </citation>
    <scope>NUCLEOTIDE SEQUENCE [LARGE SCALE GENOMIC DNA]</scope>
    <source>
        <strain evidence="2 5">HPA 21</strain>
    </source>
</reference>
<dbReference type="EMBL" id="RKQT01000001">
    <property type="protein sequence ID" value="RPE96034.1"/>
    <property type="molecule type" value="Genomic_DNA"/>
</dbReference>
<keyword evidence="1" id="KW-0812">Transmembrane</keyword>
<proteinExistence type="predicted"/>
<evidence type="ECO:0000313" key="5">
    <source>
        <dbReference type="Proteomes" id="UP000502287"/>
    </source>
</evidence>
<keyword evidence="1" id="KW-0472">Membrane</keyword>
<evidence type="ECO:0000256" key="1">
    <source>
        <dbReference type="SAM" id="Phobius"/>
    </source>
</evidence>
<dbReference type="Proteomes" id="UP000276901">
    <property type="component" value="Unassembled WGS sequence"/>
</dbReference>
<gene>
    <name evidence="2" type="ORF">A4G17_08720</name>
    <name evidence="3" type="ORF">EDC49_0415</name>
</gene>
<name>A0AAE6X737_9PAST</name>
<dbReference type="Proteomes" id="UP000502287">
    <property type="component" value="Chromosome"/>
</dbReference>
<feature type="transmembrane region" description="Helical" evidence="1">
    <location>
        <begin position="40"/>
        <end position="63"/>
    </location>
</feature>
<keyword evidence="4" id="KW-1185">Reference proteome</keyword>
<evidence type="ECO:0000313" key="4">
    <source>
        <dbReference type="Proteomes" id="UP000276901"/>
    </source>
</evidence>
<organism evidence="2 5">
    <name type="scientific">Frederiksenia canicola</name>
    <dbReference type="NCBI Taxonomy" id="123824"/>
    <lineage>
        <taxon>Bacteria</taxon>
        <taxon>Pseudomonadati</taxon>
        <taxon>Pseudomonadota</taxon>
        <taxon>Gammaproteobacteria</taxon>
        <taxon>Pasteurellales</taxon>
        <taxon>Pasteurellaceae</taxon>
        <taxon>Frederiksenia</taxon>
    </lineage>
</organism>
<reference evidence="3 4" key="2">
    <citation type="submission" date="2018-11" db="EMBL/GenBank/DDBJ databases">
        <title>Genomic Encyclopedia of Type Strains, Phase IV (KMG-IV): sequencing the most valuable type-strain genomes for metagenomic binning, comparative biology and taxonomic classification.</title>
        <authorList>
            <person name="Goeker M."/>
        </authorList>
    </citation>
    <scope>NUCLEOTIDE SEQUENCE [LARGE SCALE GENOMIC DNA]</scope>
    <source>
        <strain evidence="3 4">DSM 25797</strain>
    </source>
</reference>
<keyword evidence="1" id="KW-1133">Transmembrane helix</keyword>
<feature type="transmembrane region" description="Helical" evidence="1">
    <location>
        <begin position="7"/>
        <end position="28"/>
    </location>
</feature>
<dbReference type="EMBL" id="CP015029">
    <property type="protein sequence ID" value="QIM65517.1"/>
    <property type="molecule type" value="Genomic_DNA"/>
</dbReference>
<protein>
    <submittedName>
        <fullName evidence="2">Uncharacterized protein</fullName>
    </submittedName>
</protein>
<dbReference type="AlphaFoldDB" id="A0AAE6X737"/>
<sequence>MKFIADLFSEMALFVMMLSLAGASLYGLNHLFCIMFDVEHVGLLFEIALYSIFPVGSILEHLYGNLSDMLK</sequence>
<accession>A0AAE6X737</accession>
<evidence type="ECO:0000313" key="2">
    <source>
        <dbReference type="EMBL" id="QIM65517.1"/>
    </source>
</evidence>